<dbReference type="AlphaFoldDB" id="A0A176WKI7"/>
<dbReference type="SUPFAM" id="SSF81324">
    <property type="entry name" value="Voltage-gated potassium channels"/>
    <property type="match status" value="1"/>
</dbReference>
<dbReference type="GO" id="GO:0005242">
    <property type="term" value="F:inward rectifier potassium channel activity"/>
    <property type="evidence" value="ECO:0007669"/>
    <property type="project" value="InterPro"/>
</dbReference>
<keyword evidence="9 12" id="KW-0472">Membrane</keyword>
<dbReference type="GO" id="GO:0034702">
    <property type="term" value="C:monoatomic ion channel complex"/>
    <property type="evidence" value="ECO:0007669"/>
    <property type="project" value="UniProtKB-KW"/>
</dbReference>
<comment type="subcellular location">
    <subcellularLocation>
        <location evidence="1 11">Membrane</location>
        <topology evidence="1 11">Multi-pass membrane protein</topology>
    </subcellularLocation>
</comment>
<evidence type="ECO:0000256" key="6">
    <source>
        <dbReference type="ARBA" id="ARBA00022958"/>
    </source>
</evidence>
<dbReference type="InterPro" id="IPR014756">
    <property type="entry name" value="Ig_E-set"/>
</dbReference>
<evidence type="ECO:0000256" key="3">
    <source>
        <dbReference type="ARBA" id="ARBA00022538"/>
    </source>
</evidence>
<evidence type="ECO:0000259" key="14">
    <source>
        <dbReference type="Pfam" id="PF17655"/>
    </source>
</evidence>
<feature type="domain" description="Inward rectifier potassium channel C-terminal" evidence="14">
    <location>
        <begin position="231"/>
        <end position="389"/>
    </location>
</feature>
<keyword evidence="10 11" id="KW-0407">Ion channel</keyword>
<keyword evidence="16" id="KW-1185">Reference proteome</keyword>
<dbReference type="Gene3D" id="2.60.40.1400">
    <property type="entry name" value="G protein-activated inward rectifier potassium channel 1"/>
    <property type="match status" value="1"/>
</dbReference>
<evidence type="ECO:0000256" key="11">
    <source>
        <dbReference type="RuleBase" id="RU003822"/>
    </source>
</evidence>
<dbReference type="EMBL" id="LVLJ01000679">
    <property type="protein sequence ID" value="OAE33143.1"/>
    <property type="molecule type" value="Genomic_DNA"/>
</dbReference>
<name>A0A176WKI7_MARPO</name>
<dbReference type="GO" id="GO:1990573">
    <property type="term" value="P:potassium ion import across plasma membrane"/>
    <property type="evidence" value="ECO:0007669"/>
    <property type="project" value="TreeGrafter"/>
</dbReference>
<evidence type="ECO:0000256" key="9">
    <source>
        <dbReference type="ARBA" id="ARBA00023136"/>
    </source>
</evidence>
<evidence type="ECO:0000256" key="4">
    <source>
        <dbReference type="ARBA" id="ARBA00022692"/>
    </source>
</evidence>
<feature type="transmembrane region" description="Helical" evidence="12">
    <location>
        <begin position="197"/>
        <end position="219"/>
    </location>
</feature>
<evidence type="ECO:0000256" key="7">
    <source>
        <dbReference type="ARBA" id="ARBA00022989"/>
    </source>
</evidence>
<keyword evidence="3 11" id="KW-0633">Potassium transport</keyword>
<evidence type="ECO:0000256" key="1">
    <source>
        <dbReference type="ARBA" id="ARBA00004141"/>
    </source>
</evidence>
<comment type="similarity">
    <text evidence="11">Belongs to the inward rectifier-type potassium channel (TC 1.A.2.1) family.</text>
</comment>
<dbReference type="InterPro" id="IPR041647">
    <property type="entry name" value="IRK_C"/>
</dbReference>
<protein>
    <recommendedName>
        <fullName evidence="17">Potassium channel domain-containing protein</fullName>
    </recommendedName>
</protein>
<keyword evidence="5 11" id="KW-0851">Voltage-gated channel</keyword>
<dbReference type="Proteomes" id="UP000077202">
    <property type="component" value="Unassembled WGS sequence"/>
</dbReference>
<evidence type="ECO:0000313" key="15">
    <source>
        <dbReference type="EMBL" id="OAE33143.1"/>
    </source>
</evidence>
<keyword evidence="4 11" id="KW-0812">Transmembrane</keyword>
<dbReference type="Pfam" id="PF17655">
    <property type="entry name" value="IRK_C"/>
    <property type="match status" value="1"/>
</dbReference>
<dbReference type="PANTHER" id="PTHR11767">
    <property type="entry name" value="INWARD RECTIFIER POTASSIUM CHANNEL"/>
    <property type="match status" value="1"/>
</dbReference>
<dbReference type="InterPro" id="IPR016449">
    <property type="entry name" value="K_chnl_inward-rec_Kir"/>
</dbReference>
<keyword evidence="6 11" id="KW-0630">Potassium</keyword>
<comment type="caution">
    <text evidence="15">The sequence shown here is derived from an EMBL/GenBank/DDBJ whole genome shotgun (WGS) entry which is preliminary data.</text>
</comment>
<accession>A0A176WKI7</accession>
<evidence type="ECO:0000256" key="2">
    <source>
        <dbReference type="ARBA" id="ARBA00022448"/>
    </source>
</evidence>
<evidence type="ECO:0000313" key="16">
    <source>
        <dbReference type="Proteomes" id="UP000077202"/>
    </source>
</evidence>
<dbReference type="SUPFAM" id="SSF81296">
    <property type="entry name" value="E set domains"/>
    <property type="match status" value="1"/>
</dbReference>
<dbReference type="InterPro" id="IPR013518">
    <property type="entry name" value="K_chnl_inward-rec_Kir_cyto"/>
</dbReference>
<evidence type="ECO:0000256" key="5">
    <source>
        <dbReference type="ARBA" id="ARBA00022882"/>
    </source>
</evidence>
<dbReference type="Pfam" id="PF01007">
    <property type="entry name" value="IRK"/>
    <property type="match status" value="1"/>
</dbReference>
<feature type="domain" description="Potassium channel inwardly rectifying transmembrane" evidence="13">
    <location>
        <begin position="99"/>
        <end position="224"/>
    </location>
</feature>
<reference evidence="15" key="1">
    <citation type="submission" date="2016-03" db="EMBL/GenBank/DDBJ databases">
        <title>Mechanisms controlling the formation of the plant cell surface in tip-growing cells are functionally conserved among land plants.</title>
        <authorList>
            <person name="Honkanen S."/>
            <person name="Jones V.A."/>
            <person name="Morieri G."/>
            <person name="Champion C."/>
            <person name="Hetherington A.J."/>
            <person name="Kelly S."/>
            <person name="Saint-Marcoux D."/>
            <person name="Proust H."/>
            <person name="Prescott H."/>
            <person name="Dolan L."/>
        </authorList>
    </citation>
    <scope>NUCLEOTIDE SEQUENCE [LARGE SCALE GENOMIC DNA]</scope>
    <source>
        <tissue evidence="15">Whole gametophyte</tissue>
    </source>
</reference>
<organism evidence="15 16">
    <name type="scientific">Marchantia polymorpha subsp. ruderalis</name>
    <dbReference type="NCBI Taxonomy" id="1480154"/>
    <lineage>
        <taxon>Eukaryota</taxon>
        <taxon>Viridiplantae</taxon>
        <taxon>Streptophyta</taxon>
        <taxon>Embryophyta</taxon>
        <taxon>Marchantiophyta</taxon>
        <taxon>Marchantiopsida</taxon>
        <taxon>Marchantiidae</taxon>
        <taxon>Marchantiales</taxon>
        <taxon>Marchantiaceae</taxon>
        <taxon>Marchantia</taxon>
    </lineage>
</organism>
<feature type="transmembrane region" description="Helical" evidence="12">
    <location>
        <begin position="131"/>
        <end position="152"/>
    </location>
</feature>
<keyword evidence="8 11" id="KW-0406">Ion transport</keyword>
<evidence type="ECO:0000256" key="8">
    <source>
        <dbReference type="ARBA" id="ARBA00023065"/>
    </source>
</evidence>
<evidence type="ECO:0000259" key="13">
    <source>
        <dbReference type="Pfam" id="PF01007"/>
    </source>
</evidence>
<evidence type="ECO:0000256" key="12">
    <source>
        <dbReference type="SAM" id="Phobius"/>
    </source>
</evidence>
<evidence type="ECO:0000256" key="10">
    <source>
        <dbReference type="ARBA" id="ARBA00023303"/>
    </source>
</evidence>
<dbReference type="InterPro" id="IPR040445">
    <property type="entry name" value="Kir_TM"/>
</dbReference>
<sequence>MQQPLKLAAGILRRIRLFVMGSTWRRSHDHLTFPPLLRNEHKDRVRNRKLPLVDESKRTVLLLSPIRDQFTRLSKMNRSPYMYIFIPYSVLPVSVIDGRGRLNVETRGAPKTSLYWGDLFHTLVNMPNARFMCVLACTYTLLFGGFAVPFYYDAYNNSCIPGVLTFSHALWFSVQTSMTIGYGGDLTPDPRCTMTNVVVVIQSLVSLLVAYSLLGVFYVRFARPARRAQTLIFSKKMVMYEEDGVPVLAFRMANVRKHQIIEANVRLLIGLNNHLTSEDESVFHFTSLPVVGGSQVFLGLPSTVKHAITPSSPLYELSIQDMEDADVEILVLLEGVDASTSSKLQARRSYRPSDICTEHRFETIVARTQSGRRCVDFTKFDSVLPVSVSVPTRPMASFPSSPAVSAMRLPGLSNLHRAPDIRQNLLESGGNSLEARHSSTTSSTDSLGAYNAEGQDTLTGLRVGTPQKHTVQWSRKAMVRSMPDLLDSEILTAYDDEEPQFKGQQELEQRALIAEARAHQWKQMVIELASGIQDTLQQPTTAAFADAGPLIATAQLALSRVMNPK</sequence>
<dbReference type="PANTHER" id="PTHR11767:SF102">
    <property type="entry name" value="INWARDLY RECTIFYING POTASSIUM CHANNEL 1, ISOFORM F"/>
    <property type="match status" value="1"/>
</dbReference>
<dbReference type="GO" id="GO:0034765">
    <property type="term" value="P:regulation of monoatomic ion transmembrane transport"/>
    <property type="evidence" value="ECO:0007669"/>
    <property type="project" value="TreeGrafter"/>
</dbReference>
<dbReference type="Gene3D" id="1.10.287.70">
    <property type="match status" value="1"/>
</dbReference>
<keyword evidence="2 11" id="KW-0813">Transport</keyword>
<gene>
    <name evidence="15" type="ORF">AXG93_4773s1160</name>
</gene>
<proteinExistence type="inferred from homology"/>
<dbReference type="GO" id="GO:0005886">
    <property type="term" value="C:plasma membrane"/>
    <property type="evidence" value="ECO:0007669"/>
    <property type="project" value="TreeGrafter"/>
</dbReference>
<evidence type="ECO:0008006" key="17">
    <source>
        <dbReference type="Google" id="ProtNLM"/>
    </source>
</evidence>
<keyword evidence="7 12" id="KW-1133">Transmembrane helix</keyword>
<dbReference type="PRINTS" id="PR01320">
    <property type="entry name" value="KIRCHANNEL"/>
</dbReference>